<dbReference type="PATRIC" id="fig|80852.17.peg.1951"/>
<dbReference type="NCBIfam" id="NF002346">
    <property type="entry name" value="PRK01305.2-3"/>
    <property type="match status" value="1"/>
</dbReference>
<accession>A0A090IN68</accession>
<keyword evidence="8" id="KW-1185">Reference proteome</keyword>
<dbReference type="NCBIfam" id="NF002345">
    <property type="entry name" value="PRK01305.2-2"/>
    <property type="match status" value="1"/>
</dbReference>
<dbReference type="KEGG" id="awd:AWOD_I_1887"/>
<evidence type="ECO:0000313" key="8">
    <source>
        <dbReference type="Proteomes" id="UP000032427"/>
    </source>
</evidence>
<dbReference type="GeneID" id="28541463"/>
<comment type="function">
    <text evidence="4">Functions in the N-end rule pathway of protein degradation where it conjugates Leu from its aminoacyl-tRNA to the N-termini of proteins containing an N-terminal aspartate or glutamate.</text>
</comment>
<organism evidence="7 8">
    <name type="scientific">Aliivibrio wodanis</name>
    <dbReference type="NCBI Taxonomy" id="80852"/>
    <lineage>
        <taxon>Bacteria</taxon>
        <taxon>Pseudomonadati</taxon>
        <taxon>Pseudomonadota</taxon>
        <taxon>Gammaproteobacteria</taxon>
        <taxon>Vibrionales</taxon>
        <taxon>Vibrionaceae</taxon>
        <taxon>Aliivibrio</taxon>
    </lineage>
</organism>
<evidence type="ECO:0000256" key="3">
    <source>
        <dbReference type="ARBA" id="ARBA00023315"/>
    </source>
</evidence>
<dbReference type="GO" id="GO:0004057">
    <property type="term" value="F:arginyl-tRNA--protein transferase activity"/>
    <property type="evidence" value="ECO:0007669"/>
    <property type="project" value="InterPro"/>
</dbReference>
<dbReference type="Proteomes" id="UP000032427">
    <property type="component" value="Chromosome 1"/>
</dbReference>
<keyword evidence="1 4" id="KW-0963">Cytoplasm</keyword>
<name>A0A090IN68_9GAMM</name>
<dbReference type="PANTHER" id="PTHR21367">
    <property type="entry name" value="ARGININE-TRNA-PROTEIN TRANSFERASE 1"/>
    <property type="match status" value="1"/>
</dbReference>
<proteinExistence type="inferred from homology"/>
<evidence type="ECO:0000259" key="5">
    <source>
        <dbReference type="Pfam" id="PF04376"/>
    </source>
</evidence>
<feature type="domain" description="N-end aminoacyl transferase N-terminal" evidence="5">
    <location>
        <begin position="15"/>
        <end position="84"/>
    </location>
</feature>
<evidence type="ECO:0000259" key="6">
    <source>
        <dbReference type="Pfam" id="PF04377"/>
    </source>
</evidence>
<evidence type="ECO:0000256" key="4">
    <source>
        <dbReference type="HAMAP-Rule" id="MF_00689"/>
    </source>
</evidence>
<dbReference type="InterPro" id="IPR017138">
    <property type="entry name" value="Asp_Glu_LeuTrfase"/>
</dbReference>
<dbReference type="OrthoDB" id="9782022at2"/>
<dbReference type="InterPro" id="IPR030700">
    <property type="entry name" value="N-end_Aminoacyl_Trfase"/>
</dbReference>
<dbReference type="PANTHER" id="PTHR21367:SF1">
    <property type="entry name" value="ARGINYL-TRNA--PROTEIN TRANSFERASE 1"/>
    <property type="match status" value="1"/>
</dbReference>
<dbReference type="HAMAP" id="MF_00689">
    <property type="entry name" value="Bpt"/>
    <property type="match status" value="1"/>
</dbReference>
<dbReference type="AlphaFoldDB" id="A0A090IN68"/>
<keyword evidence="2 4" id="KW-0808">Transferase</keyword>
<comment type="subcellular location">
    <subcellularLocation>
        <location evidence="4">Cytoplasm</location>
    </subcellularLocation>
</comment>
<keyword evidence="3 4" id="KW-0012">Acyltransferase</keyword>
<dbReference type="InterPro" id="IPR007472">
    <property type="entry name" value="N-end_Aminoacyl_Trfase_C"/>
</dbReference>
<dbReference type="InterPro" id="IPR007471">
    <property type="entry name" value="N-end_Aminoacyl_Trfase_N"/>
</dbReference>
<dbReference type="HOGENOM" id="CLU_077607_0_0_6"/>
<evidence type="ECO:0000256" key="1">
    <source>
        <dbReference type="ARBA" id="ARBA00022490"/>
    </source>
</evidence>
<dbReference type="EC" id="2.3.2.29" evidence="4"/>
<gene>
    <name evidence="4" type="primary">bpt</name>
    <name evidence="7" type="ORF">AWOD_I_1887</name>
</gene>
<dbReference type="EMBL" id="LN554846">
    <property type="protein sequence ID" value="CED71952.1"/>
    <property type="molecule type" value="Genomic_DNA"/>
</dbReference>
<dbReference type="Pfam" id="PF04376">
    <property type="entry name" value="ATE_N"/>
    <property type="match status" value="1"/>
</dbReference>
<comment type="similarity">
    <text evidence="4">Belongs to the R-transferase family. Bpt subfamily.</text>
</comment>
<sequence>MSQFSLQVGLTPEGPCSYLPGQQERLGVAMDTDLHSPLGYQTLIRLGFRRSGPTVYKPMCEACNACQPLRINANEFTPSKNQKRILNKLSSFTWEIKTEMDPEWFSLYERYINARHQSGTMFPANKEQFFEFSHADWLTNHFLHIYENNTLIAIAVTDILSDSISAMYTFFEPEHPLSLGTISILVQIKLCINLGKNWLYPGYQIDDCPAMKYKDRYKPNQKLVNMVWQG</sequence>
<dbReference type="Pfam" id="PF04377">
    <property type="entry name" value="ATE_C"/>
    <property type="match status" value="1"/>
</dbReference>
<protein>
    <recommendedName>
        <fullName evidence="4">Aspartate/glutamate leucyltransferase</fullName>
        <ecNumber evidence="4">2.3.2.29</ecNumber>
    </recommendedName>
</protein>
<dbReference type="SUPFAM" id="SSF55729">
    <property type="entry name" value="Acyl-CoA N-acyltransferases (Nat)"/>
    <property type="match status" value="1"/>
</dbReference>
<evidence type="ECO:0000256" key="2">
    <source>
        <dbReference type="ARBA" id="ARBA00022679"/>
    </source>
</evidence>
<dbReference type="InterPro" id="IPR016181">
    <property type="entry name" value="Acyl_CoA_acyltransferase"/>
</dbReference>
<comment type="catalytic activity">
    <reaction evidence="4">
        <text>N-terminal L-aspartyl-[protein] + L-leucyl-tRNA(Leu) = N-terminal L-leucyl-L-aspartyl-[protein] + tRNA(Leu) + H(+)</text>
        <dbReference type="Rhea" id="RHEA:50420"/>
        <dbReference type="Rhea" id="RHEA-COMP:9613"/>
        <dbReference type="Rhea" id="RHEA-COMP:9622"/>
        <dbReference type="Rhea" id="RHEA-COMP:12669"/>
        <dbReference type="Rhea" id="RHEA-COMP:12674"/>
        <dbReference type="ChEBI" id="CHEBI:15378"/>
        <dbReference type="ChEBI" id="CHEBI:64720"/>
        <dbReference type="ChEBI" id="CHEBI:78442"/>
        <dbReference type="ChEBI" id="CHEBI:78494"/>
        <dbReference type="ChEBI" id="CHEBI:133042"/>
        <dbReference type="EC" id="2.3.2.29"/>
    </reaction>
</comment>
<feature type="domain" description="N-end rule aminoacyl transferase C-terminal" evidence="6">
    <location>
        <begin position="103"/>
        <end position="223"/>
    </location>
</feature>
<comment type="catalytic activity">
    <reaction evidence="4">
        <text>N-terminal L-glutamyl-[protein] + L-leucyl-tRNA(Leu) = N-terminal L-leucyl-L-glutamyl-[protein] + tRNA(Leu) + H(+)</text>
        <dbReference type="Rhea" id="RHEA:50412"/>
        <dbReference type="Rhea" id="RHEA-COMP:9613"/>
        <dbReference type="Rhea" id="RHEA-COMP:9622"/>
        <dbReference type="Rhea" id="RHEA-COMP:12664"/>
        <dbReference type="Rhea" id="RHEA-COMP:12668"/>
        <dbReference type="ChEBI" id="CHEBI:15378"/>
        <dbReference type="ChEBI" id="CHEBI:64721"/>
        <dbReference type="ChEBI" id="CHEBI:78442"/>
        <dbReference type="ChEBI" id="CHEBI:78494"/>
        <dbReference type="ChEBI" id="CHEBI:133041"/>
        <dbReference type="EC" id="2.3.2.29"/>
    </reaction>
</comment>
<dbReference type="GO" id="GO:0071596">
    <property type="term" value="P:ubiquitin-dependent protein catabolic process via the N-end rule pathway"/>
    <property type="evidence" value="ECO:0007669"/>
    <property type="project" value="InterPro"/>
</dbReference>
<dbReference type="STRING" id="80852.AWOD_I_1887"/>
<dbReference type="GO" id="GO:0005737">
    <property type="term" value="C:cytoplasm"/>
    <property type="evidence" value="ECO:0007669"/>
    <property type="project" value="UniProtKB-SubCell"/>
</dbReference>
<reference evidence="8" key="1">
    <citation type="submission" date="2014-09" db="EMBL/GenBank/DDBJ databases">
        <authorList>
            <person name="Hjerde E."/>
        </authorList>
    </citation>
    <scope>NUCLEOTIDE SEQUENCE [LARGE SCALE GENOMIC DNA]</scope>
    <source>
        <strain evidence="8">06/09/139</strain>
    </source>
</reference>
<dbReference type="GO" id="GO:0008914">
    <property type="term" value="F:leucyl-tRNA--protein transferase activity"/>
    <property type="evidence" value="ECO:0007669"/>
    <property type="project" value="UniProtKB-UniRule"/>
</dbReference>
<evidence type="ECO:0000313" key="7">
    <source>
        <dbReference type="EMBL" id="CED71952.1"/>
    </source>
</evidence>
<dbReference type="PIRSF" id="PIRSF037208">
    <property type="entry name" value="ATE_pro_prd"/>
    <property type="match status" value="1"/>
</dbReference>